<dbReference type="Gene3D" id="1.10.1200.10">
    <property type="entry name" value="ACP-like"/>
    <property type="match status" value="1"/>
</dbReference>
<keyword evidence="6" id="KW-0511">Multifunctional enzyme</keyword>
<dbReference type="SMART" id="SM00822">
    <property type="entry name" value="PKS_KR"/>
    <property type="match status" value="1"/>
</dbReference>
<feature type="domain" description="Carrier" evidence="8">
    <location>
        <begin position="867"/>
        <end position="942"/>
    </location>
</feature>
<feature type="region of interest" description="C-terminal hotdog fold" evidence="7">
    <location>
        <begin position="269"/>
        <end position="437"/>
    </location>
</feature>
<organism evidence="10 11">
    <name type="scientific">Streptomyces gibsoniae</name>
    <dbReference type="NCBI Taxonomy" id="3075529"/>
    <lineage>
        <taxon>Bacteria</taxon>
        <taxon>Bacillati</taxon>
        <taxon>Actinomycetota</taxon>
        <taxon>Actinomycetes</taxon>
        <taxon>Kitasatosporales</taxon>
        <taxon>Streptomycetaceae</taxon>
        <taxon>Streptomyces</taxon>
    </lineage>
</organism>
<evidence type="ECO:0000256" key="2">
    <source>
        <dbReference type="ARBA" id="ARBA00022450"/>
    </source>
</evidence>
<dbReference type="InterPro" id="IPR016035">
    <property type="entry name" value="Acyl_Trfase/lysoPLipase"/>
</dbReference>
<dbReference type="EMBL" id="JAVREY010000010">
    <property type="protein sequence ID" value="MDT0463799.1"/>
    <property type="molecule type" value="Genomic_DNA"/>
</dbReference>
<dbReference type="CDD" id="cd08956">
    <property type="entry name" value="KR_3_FAS_SDR_x"/>
    <property type="match status" value="1"/>
</dbReference>
<name>A0ABU2TS61_9ACTN</name>
<dbReference type="SUPFAM" id="SSF52151">
    <property type="entry name" value="FabD/lysophospholipase-like"/>
    <property type="match status" value="1"/>
</dbReference>
<dbReference type="InterPro" id="IPR049552">
    <property type="entry name" value="PKS_DH_N"/>
</dbReference>
<evidence type="ECO:0000256" key="1">
    <source>
        <dbReference type="ARBA" id="ARBA00004792"/>
    </source>
</evidence>
<dbReference type="InterPro" id="IPR036736">
    <property type="entry name" value="ACP-like_sf"/>
</dbReference>
<sequence length="1036" mass="107638">EYWVRHVREPVRFADAVRALENDGVTTLLELGPDAVLTAMAEDFLDPDRDHVAFPLLRRNRSELSTLVNAVGLLHTRGIPVDWQAFYDGTGARRVDLPTYAFRRDRYWLDAPAHETATGPGLSPTGHPLLGTAFPLASGDDLVFTSRVSAGTHPWLEQHTVRGNVVLSAACLVETAVRAGDEAGAAVLEELSLTAPLVLPARGSVQLQVRVGAPDGDGGRPLTVHARHEAEHGVAGHGGAPWTLYARGRLGTDDSPRPDHDIAGGTATEVRLPAELIEDAGRFGLHPALLDAVLLGHPFDEATGSVAVPAEWRGVRLHATGATAVRAAMTETGERTVAVRLNDEDGRLIATVDSLAYRDVPEELFVSPTSGADDDLLRLEWTEPGEARPADLPSLAVLGVGGYDDLDAVGKAVESGAPVDAVVVRLRSPEDGGTSAALHDGTRRALALVRDWLADERLAGTRLVAVTRGGVAAGGDATARHAGTVDLAAAAVRGLLRSAQPEAGGRIVLLDDDPHAESETEASPATLASLLASGEPEAAIREGRLLVPRLARISAAGAPTASAGPAVPALDPGGTVLVTGRGALLARHLATRHGVRHLLVIGPEGRHGPGAADLAAELREELGAEVTFEACDLADRDALAAALARVPEENPLIAVVHAAGLADGGTIRGLDLDCLDAVLRTAADGARHLHELTRDASLSAFITFSSTAGTVPGPGRAYRAAADAYLDALAHRRAADGLPSLSLAWGPWEESVPEAGTGRTGPDRVGFLPLTFARAMAAFDAALGHATAGDSGAEPAAGAPVLLAARLSPSALRAQEGGVPPLFRGLVRDGRRPALDPAGAVSGDDGGAGAGALARRLAGLDDDGRHQVVRALVRQEVAAVLGHTDLAAVGLERSFQEAGFDSMTAVDLRNRLRAATGLRLPATVVFDHPSPAALIRYLLAEAASAQDPAGTSGRPPLLTQLDRLEATVAGLRPEAADLDLTTIGARLRTILNRLVPATAEERPEHDPEDAASRIATASADEIFDFIDTELGRGAGR</sequence>
<feature type="non-terminal residue" evidence="10">
    <location>
        <position position="1"/>
    </location>
</feature>
<evidence type="ECO:0000256" key="7">
    <source>
        <dbReference type="PROSITE-ProRule" id="PRU01363"/>
    </source>
</evidence>
<dbReference type="Pfam" id="PF14765">
    <property type="entry name" value="PS-DH"/>
    <property type="match status" value="1"/>
</dbReference>
<dbReference type="PROSITE" id="PS00012">
    <property type="entry name" value="PHOSPHOPANTETHEINE"/>
    <property type="match status" value="1"/>
</dbReference>
<feature type="region of interest" description="N-terminal hotdog fold" evidence="7">
    <location>
        <begin position="127"/>
        <end position="257"/>
    </location>
</feature>
<protein>
    <submittedName>
        <fullName evidence="10">SDR family NAD(P)-dependent oxidoreductase</fullName>
    </submittedName>
</protein>
<dbReference type="PANTHER" id="PTHR43775">
    <property type="entry name" value="FATTY ACID SYNTHASE"/>
    <property type="match status" value="1"/>
</dbReference>
<dbReference type="InterPro" id="IPR055123">
    <property type="entry name" value="SpnB-like_Rossmann"/>
</dbReference>
<keyword evidence="5" id="KW-0045">Antibiotic biosynthesis</keyword>
<keyword evidence="11" id="KW-1185">Reference proteome</keyword>
<dbReference type="SMART" id="SM01294">
    <property type="entry name" value="PKS_PP_betabranch"/>
    <property type="match status" value="1"/>
</dbReference>
<keyword evidence="2" id="KW-0596">Phosphopantetheine</keyword>
<dbReference type="InterPro" id="IPR009081">
    <property type="entry name" value="PP-bd_ACP"/>
</dbReference>
<dbReference type="InterPro" id="IPR006162">
    <property type="entry name" value="Ppantetheine_attach_site"/>
</dbReference>
<dbReference type="Gene3D" id="3.30.70.3290">
    <property type="match status" value="1"/>
</dbReference>
<accession>A0ABU2TS61</accession>
<dbReference type="Gene3D" id="3.10.129.110">
    <property type="entry name" value="Polyketide synthase dehydratase"/>
    <property type="match status" value="2"/>
</dbReference>
<keyword evidence="3" id="KW-0597">Phosphoprotein</keyword>
<dbReference type="InterPro" id="IPR020807">
    <property type="entry name" value="PKS_DH"/>
</dbReference>
<dbReference type="InterPro" id="IPR049551">
    <property type="entry name" value="PKS_DH_C"/>
</dbReference>
<dbReference type="RefSeq" id="WP_311694739.1">
    <property type="nucleotide sequence ID" value="NZ_JAVREY010000010.1"/>
</dbReference>
<evidence type="ECO:0000256" key="6">
    <source>
        <dbReference type="ARBA" id="ARBA00023268"/>
    </source>
</evidence>
<dbReference type="SMART" id="SM00826">
    <property type="entry name" value="PKS_DH"/>
    <property type="match status" value="1"/>
</dbReference>
<dbReference type="InterPro" id="IPR042104">
    <property type="entry name" value="PKS_dehydratase_sf"/>
</dbReference>
<evidence type="ECO:0000313" key="11">
    <source>
        <dbReference type="Proteomes" id="UP001183809"/>
    </source>
</evidence>
<dbReference type="Proteomes" id="UP001183809">
    <property type="component" value="Unassembled WGS sequence"/>
</dbReference>
<comment type="caution">
    <text evidence="7">Lacks conserved residue(s) required for the propagation of feature annotation.</text>
</comment>
<comment type="pathway">
    <text evidence="1">Antibiotic biosynthesis.</text>
</comment>
<dbReference type="Pfam" id="PF08659">
    <property type="entry name" value="KR"/>
    <property type="match status" value="1"/>
</dbReference>
<dbReference type="InterPro" id="IPR050091">
    <property type="entry name" value="PKS_NRPS_Biosynth_Enz"/>
</dbReference>
<evidence type="ECO:0000259" key="8">
    <source>
        <dbReference type="PROSITE" id="PS50075"/>
    </source>
</evidence>
<dbReference type="InterPro" id="IPR057326">
    <property type="entry name" value="KR_dom"/>
</dbReference>
<evidence type="ECO:0000259" key="9">
    <source>
        <dbReference type="PROSITE" id="PS52019"/>
    </source>
</evidence>
<dbReference type="Gene3D" id="3.40.50.11460">
    <property type="match status" value="1"/>
</dbReference>
<dbReference type="SMART" id="SM00823">
    <property type="entry name" value="PKS_PP"/>
    <property type="match status" value="1"/>
</dbReference>
<reference evidence="11" key="1">
    <citation type="submission" date="2023-07" db="EMBL/GenBank/DDBJ databases">
        <title>30 novel species of actinomycetes from the DSMZ collection.</title>
        <authorList>
            <person name="Nouioui I."/>
        </authorList>
    </citation>
    <scope>NUCLEOTIDE SEQUENCE [LARGE SCALE GENOMIC DNA]</scope>
    <source>
        <strain evidence="11">DSM 41699</strain>
    </source>
</reference>
<dbReference type="InterPro" id="IPR036291">
    <property type="entry name" value="NAD(P)-bd_dom_sf"/>
</dbReference>
<dbReference type="SUPFAM" id="SSF51735">
    <property type="entry name" value="NAD(P)-binding Rossmann-fold domains"/>
    <property type="match status" value="2"/>
</dbReference>
<dbReference type="SUPFAM" id="SSF47336">
    <property type="entry name" value="ACP-like"/>
    <property type="match status" value="1"/>
</dbReference>
<gene>
    <name evidence="10" type="ORF">RM764_12340</name>
</gene>
<dbReference type="Pfam" id="PF22953">
    <property type="entry name" value="SpnB_Rossmann"/>
    <property type="match status" value="1"/>
</dbReference>
<dbReference type="Pfam" id="PF00550">
    <property type="entry name" value="PP-binding"/>
    <property type="match status" value="1"/>
</dbReference>
<dbReference type="PROSITE" id="PS50075">
    <property type="entry name" value="CARRIER"/>
    <property type="match status" value="1"/>
</dbReference>
<dbReference type="Gene3D" id="3.40.50.720">
    <property type="entry name" value="NAD(P)-binding Rossmann-like Domain"/>
    <property type="match status" value="1"/>
</dbReference>
<dbReference type="InterPro" id="IPR020806">
    <property type="entry name" value="PKS_PP-bd"/>
</dbReference>
<keyword evidence="4" id="KW-0808">Transferase</keyword>
<evidence type="ECO:0000313" key="10">
    <source>
        <dbReference type="EMBL" id="MDT0463799.1"/>
    </source>
</evidence>
<dbReference type="InterPro" id="IPR049900">
    <property type="entry name" value="PKS_mFAS_DH"/>
</dbReference>
<evidence type="ECO:0000256" key="5">
    <source>
        <dbReference type="ARBA" id="ARBA00023194"/>
    </source>
</evidence>
<dbReference type="PANTHER" id="PTHR43775:SF51">
    <property type="entry name" value="INACTIVE PHENOLPHTHIOCEROL SYNTHESIS POLYKETIDE SYNTHASE TYPE I PKS1-RELATED"/>
    <property type="match status" value="1"/>
</dbReference>
<evidence type="ECO:0000256" key="3">
    <source>
        <dbReference type="ARBA" id="ARBA00022553"/>
    </source>
</evidence>
<feature type="domain" description="PKS/mFAS DH" evidence="9">
    <location>
        <begin position="127"/>
        <end position="437"/>
    </location>
</feature>
<dbReference type="InterPro" id="IPR001227">
    <property type="entry name" value="Ac_transferase_dom_sf"/>
</dbReference>
<dbReference type="Pfam" id="PF21089">
    <property type="entry name" value="PKS_DH_N"/>
    <property type="match status" value="1"/>
</dbReference>
<dbReference type="Gene3D" id="3.40.366.10">
    <property type="entry name" value="Malonyl-Coenzyme A Acyl Carrier Protein, domain 2"/>
    <property type="match status" value="1"/>
</dbReference>
<proteinExistence type="predicted"/>
<evidence type="ECO:0000256" key="4">
    <source>
        <dbReference type="ARBA" id="ARBA00022679"/>
    </source>
</evidence>
<comment type="caution">
    <text evidence="10">The sequence shown here is derived from an EMBL/GenBank/DDBJ whole genome shotgun (WGS) entry which is preliminary data.</text>
</comment>
<dbReference type="PROSITE" id="PS52019">
    <property type="entry name" value="PKS_MFAS_DH"/>
    <property type="match status" value="1"/>
</dbReference>
<dbReference type="InterPro" id="IPR013968">
    <property type="entry name" value="PKS_KR"/>
</dbReference>